<accession>A0ABQ7CY71</accession>
<keyword evidence="1" id="KW-1133">Transmembrane helix</keyword>
<evidence type="ECO:0008006" key="4">
    <source>
        <dbReference type="Google" id="ProtNLM"/>
    </source>
</evidence>
<evidence type="ECO:0000313" key="3">
    <source>
        <dbReference type="Proteomes" id="UP000266723"/>
    </source>
</evidence>
<keyword evidence="1" id="KW-0812">Transmembrane</keyword>
<name>A0ABQ7CY71_BRACR</name>
<evidence type="ECO:0000313" key="2">
    <source>
        <dbReference type="EMBL" id="KAF3564655.1"/>
    </source>
</evidence>
<sequence length="331" mass="38465">MTFSRWRVTDRRRIQEGGERALCYREDEEESRVNEDSVGLIDLGKSGEATRDEEDRETFGSRSGFGLMVIIRRGLRFLGWKRGDRGGSGRKGHVRLITYSWMTRALQTFTILFPTQGLLKDTSRREQVWWSNRFLRVFFLILSYGWCKCPVLIAAFGSVVFYFAWTRDSFRIRFYYLYALFSWHDTYWYEDIRKVSQARGWHLASLSSVIMVSLDKNMGRSQFGQVTMVTVMGVGSALNDMGLMRWSQGANEENFFLYHDWFYLDVLDFMGAKTEKMVSHGILVLGWGSGSSRTLTRQSVNLFNWNFKPVADKRLGVGEGLELLFHGDTDM</sequence>
<comment type="caution">
    <text evidence="2">The sequence shown here is derived from an EMBL/GenBank/DDBJ whole genome shotgun (WGS) entry which is preliminary data.</text>
</comment>
<feature type="transmembrane region" description="Helical" evidence="1">
    <location>
        <begin position="134"/>
        <end position="165"/>
    </location>
</feature>
<organism evidence="2 3">
    <name type="scientific">Brassica cretica</name>
    <name type="common">Mustard</name>
    <dbReference type="NCBI Taxonomy" id="69181"/>
    <lineage>
        <taxon>Eukaryota</taxon>
        <taxon>Viridiplantae</taxon>
        <taxon>Streptophyta</taxon>
        <taxon>Embryophyta</taxon>
        <taxon>Tracheophyta</taxon>
        <taxon>Spermatophyta</taxon>
        <taxon>Magnoliopsida</taxon>
        <taxon>eudicotyledons</taxon>
        <taxon>Gunneridae</taxon>
        <taxon>Pentapetalae</taxon>
        <taxon>rosids</taxon>
        <taxon>malvids</taxon>
        <taxon>Brassicales</taxon>
        <taxon>Brassicaceae</taxon>
        <taxon>Brassiceae</taxon>
        <taxon>Brassica</taxon>
    </lineage>
</organism>
<proteinExistence type="predicted"/>
<evidence type="ECO:0000256" key="1">
    <source>
        <dbReference type="SAM" id="Phobius"/>
    </source>
</evidence>
<dbReference type="Proteomes" id="UP000266723">
    <property type="component" value="Unassembled WGS sequence"/>
</dbReference>
<keyword evidence="1" id="KW-0472">Membrane</keyword>
<gene>
    <name evidence="2" type="ORF">DY000_02011405</name>
</gene>
<protein>
    <recommendedName>
        <fullName evidence="4">EXS domain-containing protein</fullName>
    </recommendedName>
</protein>
<reference evidence="2 3" key="1">
    <citation type="journal article" date="2020" name="BMC Genomics">
        <title>Intraspecific diversification of the crop wild relative Brassica cretica Lam. using demographic model selection.</title>
        <authorList>
            <person name="Kioukis A."/>
            <person name="Michalopoulou V.A."/>
            <person name="Briers L."/>
            <person name="Pirintsos S."/>
            <person name="Studholme D.J."/>
            <person name="Pavlidis P."/>
            <person name="Sarris P.F."/>
        </authorList>
    </citation>
    <scope>NUCLEOTIDE SEQUENCE [LARGE SCALE GENOMIC DNA]</scope>
    <source>
        <strain evidence="3">cv. PFS-1207/04</strain>
    </source>
</reference>
<dbReference type="EMBL" id="QGKV02000759">
    <property type="protein sequence ID" value="KAF3564655.1"/>
    <property type="molecule type" value="Genomic_DNA"/>
</dbReference>
<keyword evidence="3" id="KW-1185">Reference proteome</keyword>